<dbReference type="EMBL" id="MNWX01000034">
    <property type="protein sequence ID" value="OIO64912.1"/>
    <property type="molecule type" value="Genomic_DNA"/>
</dbReference>
<reference evidence="2 3" key="1">
    <citation type="journal article" date="2016" name="Environ. Microbiol.">
        <title>Genomic resolution of a cold subsurface aquifer community provides metabolic insights for novel microbes adapted to high CO concentrations.</title>
        <authorList>
            <person name="Probst A.J."/>
            <person name="Castelle C.J."/>
            <person name="Singh A."/>
            <person name="Brown C.T."/>
            <person name="Anantharaman K."/>
            <person name="Sharon I."/>
            <person name="Hug L.A."/>
            <person name="Burstein D."/>
            <person name="Emerson J.B."/>
            <person name="Thomas B.C."/>
            <person name="Banfield J.F."/>
        </authorList>
    </citation>
    <scope>NUCLEOTIDE SEQUENCE [LARGE SCALE GENOMIC DNA]</scope>
    <source>
        <strain evidence="2">CG1_02_39_135</strain>
    </source>
</reference>
<dbReference type="STRING" id="1805425.AUJ30_01875"/>
<evidence type="ECO:0000256" key="1">
    <source>
        <dbReference type="SAM" id="Phobius"/>
    </source>
</evidence>
<protein>
    <recommendedName>
        <fullName evidence="4">DUF1648 domain-containing protein</fullName>
    </recommendedName>
</protein>
<accession>A0A1J4XV47</accession>
<comment type="caution">
    <text evidence="2">The sequence shown here is derived from an EMBL/GenBank/DDBJ whole genome shotgun (WGS) entry which is preliminary data.</text>
</comment>
<evidence type="ECO:0000313" key="3">
    <source>
        <dbReference type="Proteomes" id="UP000182693"/>
    </source>
</evidence>
<feature type="transmembrane region" description="Helical" evidence="1">
    <location>
        <begin position="89"/>
        <end position="112"/>
    </location>
</feature>
<evidence type="ECO:0008006" key="4">
    <source>
        <dbReference type="Google" id="ProtNLM"/>
    </source>
</evidence>
<dbReference type="Proteomes" id="UP000182693">
    <property type="component" value="Unassembled WGS sequence"/>
</dbReference>
<keyword evidence="1" id="KW-0812">Transmembrane</keyword>
<keyword evidence="1" id="KW-1133">Transmembrane helix</keyword>
<gene>
    <name evidence="2" type="ORF">AUJ30_01875</name>
</gene>
<proteinExistence type="predicted"/>
<feature type="transmembrane region" description="Helical" evidence="1">
    <location>
        <begin position="12"/>
        <end position="33"/>
    </location>
</feature>
<organism evidence="2 3">
    <name type="scientific">Candidatus Wolfebacteria bacterium CG1_02_39_135</name>
    <dbReference type="NCBI Taxonomy" id="1805425"/>
    <lineage>
        <taxon>Bacteria</taxon>
        <taxon>Candidatus Wolfeibacteriota</taxon>
    </lineage>
</organism>
<sequence length="113" mass="12685">MFSNVIKDRYLRVVAGLSLLILLVTALIFYLRLGSVTTPLIIHFDAYKGIDFLAGRIEVFGVLLSALVIILINLFLADFLYSRERFLSYIFGFVSLELTVLILITIGVIISVN</sequence>
<dbReference type="AlphaFoldDB" id="A0A1J4XV47"/>
<evidence type="ECO:0000313" key="2">
    <source>
        <dbReference type="EMBL" id="OIO64912.1"/>
    </source>
</evidence>
<name>A0A1J4XV47_9BACT</name>
<keyword evidence="1" id="KW-0472">Membrane</keyword>
<feature type="transmembrane region" description="Helical" evidence="1">
    <location>
        <begin position="53"/>
        <end position="77"/>
    </location>
</feature>